<reference evidence="11" key="2">
    <citation type="submission" date="2019-11" db="EMBL/GenBank/DDBJ databases">
        <title>Escherichia coli 1916D6.</title>
        <authorList>
            <person name="Yao H."/>
            <person name="Du X."/>
            <person name="Yu R."/>
            <person name="Li A."/>
        </authorList>
    </citation>
    <scope>NUCLEOTIDE SEQUENCE [LARGE SCALE GENOMIC DNA]</scope>
    <source>
        <strain evidence="11">19110F47</strain>
        <plasmid evidence="11">p19110f47-1</plasmid>
    </source>
</reference>
<dbReference type="Pfam" id="PF00239">
    <property type="entry name" value="Resolvase"/>
    <property type="match status" value="1"/>
</dbReference>
<sequence>MTTRIYLRASTKDQDAQRALNQLDDLNQRLELGESVTYIENFSGTKLDRPELNRLLTEANQGDTLLVESVDRLSRLSQADFQELKRRIQEKGLRLVVADLPTTHQLIQTNDSITSSILDLINNMLIDLLATMARLDNEKRIERIKQGLERSGYKPSGKKPNEAKHKRIKELLATNNMTKQEIAKAVGCGVATVYRVMNQGEDAELNQLVESRAQQGRIRVAIEDL</sequence>
<dbReference type="InterPro" id="IPR050639">
    <property type="entry name" value="SSR_resolvase"/>
</dbReference>
<dbReference type="InterPro" id="IPR036162">
    <property type="entry name" value="Resolvase-like_N_sf"/>
</dbReference>
<accession>A0A142ECV8</accession>
<evidence type="ECO:0000259" key="8">
    <source>
        <dbReference type="PROSITE" id="PS51736"/>
    </source>
</evidence>
<evidence type="ECO:0000313" key="11">
    <source>
        <dbReference type="Proteomes" id="UP000405075"/>
    </source>
</evidence>
<keyword evidence="3" id="KW-0238">DNA-binding</keyword>
<evidence type="ECO:0000256" key="3">
    <source>
        <dbReference type="ARBA" id="ARBA00023125"/>
    </source>
</evidence>
<evidence type="ECO:0000313" key="10">
    <source>
        <dbReference type="EMBL" id="QGM26244.1"/>
    </source>
</evidence>
<dbReference type="SMART" id="SM00857">
    <property type="entry name" value="Resolvase"/>
    <property type="match status" value="1"/>
</dbReference>
<dbReference type="PANTHER" id="PTHR30461:SF25">
    <property type="entry name" value="RESOLVASE-RELATED"/>
    <property type="match status" value="1"/>
</dbReference>
<dbReference type="AlphaFoldDB" id="A0A142ECV8"/>
<dbReference type="GO" id="GO:0003677">
    <property type="term" value="F:DNA binding"/>
    <property type="evidence" value="ECO:0007669"/>
    <property type="project" value="UniProtKB-KW"/>
</dbReference>
<evidence type="ECO:0000256" key="4">
    <source>
        <dbReference type="ARBA" id="ARBA00023172"/>
    </source>
</evidence>
<reference evidence="10" key="3">
    <citation type="submission" date="2019-11" db="EMBL/GenBank/DDBJ databases">
        <authorList>
            <person name="Yao H."/>
            <person name="Du X."/>
            <person name="Yu R."/>
            <person name="Li A."/>
        </authorList>
    </citation>
    <scope>NUCLEOTIDE SEQUENCE</scope>
    <source>
        <strain evidence="10">19110F47</strain>
        <plasmid evidence="10">p19110F47-1</plasmid>
    </source>
</reference>
<evidence type="ECO:0000256" key="7">
    <source>
        <dbReference type="SAM" id="Coils"/>
    </source>
</evidence>
<dbReference type="EMBL" id="CP046043">
    <property type="protein sequence ID" value="QGM26244.1"/>
    <property type="molecule type" value="Genomic_DNA"/>
</dbReference>
<dbReference type="GO" id="GO:0000150">
    <property type="term" value="F:DNA strand exchange activity"/>
    <property type="evidence" value="ECO:0007669"/>
    <property type="project" value="InterPro"/>
</dbReference>
<evidence type="ECO:0000256" key="1">
    <source>
        <dbReference type="ARBA" id="ARBA00009913"/>
    </source>
</evidence>
<reference evidence="9" key="1">
    <citation type="submission" date="2017-07" db="EMBL/GenBank/DDBJ databases">
        <authorList>
            <person name="Zhou D."/>
            <person name="Huang Y."/>
            <person name="Yuan J."/>
            <person name="Huang L."/>
            <person name="Tong Y."/>
        </authorList>
    </citation>
    <scope>NUCLEOTIDE SEQUENCE</scope>
    <source>
        <strain evidence="9">G295</strain>
        <plasmid evidence="9">pNDM-GJ02</plasmid>
    </source>
</reference>
<keyword evidence="2" id="KW-0229">DNA integration</keyword>
<dbReference type="Gene3D" id="3.40.50.1390">
    <property type="entry name" value="Resolvase, N-terminal catalytic domain"/>
    <property type="match status" value="1"/>
</dbReference>
<proteinExistence type="inferred from homology"/>
<evidence type="ECO:0000256" key="6">
    <source>
        <dbReference type="PROSITE-ProRule" id="PRU10137"/>
    </source>
</evidence>
<feature type="active site" description="O-(5'-phospho-DNA)-serine intermediate" evidence="5 6">
    <location>
        <position position="10"/>
    </location>
</feature>
<evidence type="ECO:0000256" key="2">
    <source>
        <dbReference type="ARBA" id="ARBA00022908"/>
    </source>
</evidence>
<geneLocation type="plasmid" evidence="10">
    <name>p19110F47-1</name>
</geneLocation>
<dbReference type="Pfam" id="PF02796">
    <property type="entry name" value="HTH_7"/>
    <property type="match status" value="1"/>
</dbReference>
<dbReference type="GO" id="GO:0015074">
    <property type="term" value="P:DNA integration"/>
    <property type="evidence" value="ECO:0007669"/>
    <property type="project" value="UniProtKB-KW"/>
</dbReference>
<gene>
    <name evidence="9" type="primary">stbA</name>
    <name evidence="10" type="ORF">GJD93_00200</name>
</gene>
<evidence type="ECO:0000313" key="9">
    <source>
        <dbReference type="EMBL" id="AMQ45996.1"/>
    </source>
</evidence>
<dbReference type="InterPro" id="IPR006118">
    <property type="entry name" value="Recombinase_CS"/>
</dbReference>
<keyword evidence="9" id="KW-0614">Plasmid</keyword>
<keyword evidence="7" id="KW-0175">Coiled coil</keyword>
<feature type="coiled-coil region" evidence="7">
    <location>
        <begin position="9"/>
        <end position="36"/>
    </location>
</feature>
<evidence type="ECO:0000256" key="5">
    <source>
        <dbReference type="PIRSR" id="PIRSR606118-50"/>
    </source>
</evidence>
<dbReference type="PANTHER" id="PTHR30461">
    <property type="entry name" value="DNA-INVERTASE FROM LAMBDOID PROPHAGE"/>
    <property type="match status" value="1"/>
</dbReference>
<dbReference type="PROSITE" id="PS51736">
    <property type="entry name" value="RECOMBINASES_3"/>
    <property type="match status" value="1"/>
</dbReference>
<comment type="similarity">
    <text evidence="1">Belongs to the site-specific recombinase resolvase family.</text>
</comment>
<geneLocation type="plasmid" evidence="9">
    <name>pNDM-GJ02</name>
</geneLocation>
<name>A0A142ECV8_9GAMM</name>
<dbReference type="InterPro" id="IPR006119">
    <property type="entry name" value="Resolv_N"/>
</dbReference>
<dbReference type="Gene3D" id="1.10.10.60">
    <property type="entry name" value="Homeodomain-like"/>
    <property type="match status" value="1"/>
</dbReference>
<feature type="domain" description="Resolvase/invertase-type recombinase catalytic" evidence="8">
    <location>
        <begin position="2"/>
        <end position="155"/>
    </location>
</feature>
<geneLocation type="plasmid" evidence="11">
    <name>p19110f47-1</name>
</geneLocation>
<dbReference type="Proteomes" id="UP000405075">
    <property type="component" value="Plasmid p19110F47-1"/>
</dbReference>
<dbReference type="PROSITE" id="PS00398">
    <property type="entry name" value="RECOMBINASES_2"/>
    <property type="match status" value="1"/>
</dbReference>
<dbReference type="InterPro" id="IPR006120">
    <property type="entry name" value="Resolvase_HTH_dom"/>
</dbReference>
<keyword evidence="4" id="KW-0233">DNA recombination</keyword>
<dbReference type="EMBL" id="KT965093">
    <property type="protein sequence ID" value="AMQ45996.1"/>
    <property type="molecule type" value="Genomic_DNA"/>
</dbReference>
<dbReference type="SUPFAM" id="SSF53041">
    <property type="entry name" value="Resolvase-like"/>
    <property type="match status" value="1"/>
</dbReference>
<protein>
    <submittedName>
        <fullName evidence="10">Helix-turn-helix domain-containing protein</fullName>
    </submittedName>
    <submittedName>
        <fullName evidence="9">Resolvase</fullName>
    </submittedName>
</protein>
<organism evidence="9">
    <name type="scientific">Acinetobacter towneri</name>
    <dbReference type="NCBI Taxonomy" id="202956"/>
    <lineage>
        <taxon>Bacteria</taxon>
        <taxon>Pseudomonadati</taxon>
        <taxon>Pseudomonadota</taxon>
        <taxon>Gammaproteobacteria</taxon>
        <taxon>Moraxellales</taxon>
        <taxon>Moraxellaceae</taxon>
        <taxon>Acinetobacter</taxon>
    </lineage>
</organism>
<dbReference type="PROSITE" id="PS00397">
    <property type="entry name" value="RECOMBINASES_1"/>
    <property type="match status" value="1"/>
</dbReference>